<gene>
    <name evidence="5" type="ORF">DFR85_04390</name>
</gene>
<name>A0A2U9ID81_9CREN</name>
<evidence type="ECO:0000256" key="3">
    <source>
        <dbReference type="ARBA" id="ARBA00022679"/>
    </source>
</evidence>
<keyword evidence="6" id="KW-1185">Reference proteome</keyword>
<organism evidence="5 6">
    <name type="scientific">Acidianus brierleyi</name>
    <dbReference type="NCBI Taxonomy" id="41673"/>
    <lineage>
        <taxon>Archaea</taxon>
        <taxon>Thermoproteota</taxon>
        <taxon>Thermoprotei</taxon>
        <taxon>Sulfolobales</taxon>
        <taxon>Sulfolobaceae</taxon>
        <taxon>Acidianus</taxon>
    </lineage>
</organism>
<dbReference type="PANTHER" id="PTHR43179:SF12">
    <property type="entry name" value="GALACTOFURANOSYLTRANSFERASE GLFT2"/>
    <property type="match status" value="1"/>
</dbReference>
<accession>A0A2U9ID81</accession>
<keyword evidence="3 5" id="KW-0808">Transferase</keyword>
<protein>
    <submittedName>
        <fullName evidence="5">Glycosyltransferase family 2 protein</fullName>
    </submittedName>
</protein>
<evidence type="ECO:0000313" key="5">
    <source>
        <dbReference type="EMBL" id="AWR93972.1"/>
    </source>
</evidence>
<comment type="similarity">
    <text evidence="1">Belongs to the glycosyltransferase 2 family.</text>
</comment>
<dbReference type="CDD" id="cd04186">
    <property type="entry name" value="GT_2_like_c"/>
    <property type="match status" value="1"/>
</dbReference>
<evidence type="ECO:0000313" key="6">
    <source>
        <dbReference type="Proteomes" id="UP000248044"/>
    </source>
</evidence>
<dbReference type="EMBL" id="CP029289">
    <property type="protein sequence ID" value="AWR93972.1"/>
    <property type="molecule type" value="Genomic_DNA"/>
</dbReference>
<reference evidence="5 6" key="1">
    <citation type="submission" date="2018-05" db="EMBL/GenBank/DDBJ databases">
        <title>Complete Genome Sequences of Extremely Thermoacidophilic, Metal-Mobilizing Type-Strain Members of the Archaeal Family Sulfolobaceae: Acidianus brierleyi DSM-1651T, Acidianus sulfidivorans DSM-18786T, Metallosphaera hakonensis DSM-7519T, and Metallosphaera prunae DSM-10039T.</title>
        <authorList>
            <person name="Counts J.A."/>
            <person name="Kelly R.M."/>
        </authorList>
    </citation>
    <scope>NUCLEOTIDE SEQUENCE [LARGE SCALE GENOMIC DNA]</scope>
    <source>
        <strain evidence="5 6">DSM 1651</strain>
    </source>
</reference>
<dbReference type="GO" id="GO:0016757">
    <property type="term" value="F:glycosyltransferase activity"/>
    <property type="evidence" value="ECO:0007669"/>
    <property type="project" value="UniProtKB-KW"/>
</dbReference>
<evidence type="ECO:0000259" key="4">
    <source>
        <dbReference type="Pfam" id="PF00535"/>
    </source>
</evidence>
<dbReference type="Gene3D" id="3.90.550.10">
    <property type="entry name" value="Spore Coat Polysaccharide Biosynthesis Protein SpsA, Chain A"/>
    <property type="match status" value="1"/>
</dbReference>
<feature type="domain" description="Glycosyltransferase 2-like" evidence="4">
    <location>
        <begin position="6"/>
        <end position="152"/>
    </location>
</feature>
<dbReference type="AlphaFoldDB" id="A0A2U9ID81"/>
<evidence type="ECO:0000256" key="2">
    <source>
        <dbReference type="ARBA" id="ARBA00022676"/>
    </source>
</evidence>
<dbReference type="GeneID" id="36831368"/>
<sequence length="307" mass="35847">MDEIPIVILNYNGLNLLKLYLDSVLNTEYPNEVIVVDNGSKDGSLDYLKSKGVKTIALEKNYGPAYARNVAIKRYNTKYMAFLDNDVLVPRDWLNPLVDTIKNKENIAAVQSVYTEWKWGDQPSEIPWFSTAAALTKRDILEKIGGFDEHYFFYWEDIELSWRLYRAGYKILMVPKSKVIHEAHGTAKKLPSAFTSYLMMRNQLILLLSFYNKKQIFTNFVPLVLIRFFQAFRPPNRKAKLKAIFSLVGEINYVRKKRAQLKEISRTYDDVFMEYLGRDPFGYIEFRSVFEGIRTKIHRNEQISVSS</sequence>
<dbReference type="Proteomes" id="UP000248044">
    <property type="component" value="Chromosome"/>
</dbReference>
<evidence type="ECO:0000256" key="1">
    <source>
        <dbReference type="ARBA" id="ARBA00006739"/>
    </source>
</evidence>
<dbReference type="InterPro" id="IPR001173">
    <property type="entry name" value="Glyco_trans_2-like"/>
</dbReference>
<dbReference type="RefSeq" id="WP_110269856.1">
    <property type="nucleotide sequence ID" value="NZ_CP029289.2"/>
</dbReference>
<proteinExistence type="inferred from homology"/>
<dbReference type="Pfam" id="PF00535">
    <property type="entry name" value="Glycos_transf_2"/>
    <property type="match status" value="1"/>
</dbReference>
<dbReference type="SUPFAM" id="SSF53448">
    <property type="entry name" value="Nucleotide-diphospho-sugar transferases"/>
    <property type="match status" value="1"/>
</dbReference>
<dbReference type="KEGG" id="abri:DFR85_04390"/>
<dbReference type="InterPro" id="IPR029044">
    <property type="entry name" value="Nucleotide-diphossugar_trans"/>
</dbReference>
<dbReference type="PANTHER" id="PTHR43179">
    <property type="entry name" value="RHAMNOSYLTRANSFERASE WBBL"/>
    <property type="match status" value="1"/>
</dbReference>
<dbReference type="OrthoDB" id="31358at2157"/>
<keyword evidence="2" id="KW-0328">Glycosyltransferase</keyword>